<evidence type="ECO:0000256" key="3">
    <source>
        <dbReference type="ARBA" id="ARBA00012438"/>
    </source>
</evidence>
<dbReference type="InterPro" id="IPR003661">
    <property type="entry name" value="HisK_dim/P_dom"/>
</dbReference>
<dbReference type="SUPFAM" id="SSF55874">
    <property type="entry name" value="ATPase domain of HSP90 chaperone/DNA topoisomerase II/histidine kinase"/>
    <property type="match status" value="1"/>
</dbReference>
<dbReference type="SMART" id="SM00387">
    <property type="entry name" value="HATPase_c"/>
    <property type="match status" value="1"/>
</dbReference>
<evidence type="ECO:0000256" key="12">
    <source>
        <dbReference type="ARBA" id="ARBA00022989"/>
    </source>
</evidence>
<proteinExistence type="predicted"/>
<dbReference type="InterPro" id="IPR003660">
    <property type="entry name" value="HAMP_dom"/>
</dbReference>
<evidence type="ECO:0000256" key="4">
    <source>
        <dbReference type="ARBA" id="ARBA00022475"/>
    </source>
</evidence>
<dbReference type="PROSITE" id="PS50885">
    <property type="entry name" value="HAMP"/>
    <property type="match status" value="1"/>
</dbReference>
<dbReference type="InterPro" id="IPR050980">
    <property type="entry name" value="2C_sensor_his_kinase"/>
</dbReference>
<protein>
    <recommendedName>
        <fullName evidence="3">histidine kinase</fullName>
        <ecNumber evidence="3">2.7.13.3</ecNumber>
    </recommendedName>
</protein>
<organism evidence="18 19">
    <name type="scientific">Hyphococcus lacteus</name>
    <dbReference type="NCBI Taxonomy" id="3143536"/>
    <lineage>
        <taxon>Bacteria</taxon>
        <taxon>Pseudomonadati</taxon>
        <taxon>Pseudomonadota</taxon>
        <taxon>Alphaproteobacteria</taxon>
        <taxon>Parvularculales</taxon>
        <taxon>Parvularculaceae</taxon>
        <taxon>Hyphococcus</taxon>
    </lineage>
</organism>
<keyword evidence="13" id="KW-0902">Two-component regulatory system</keyword>
<dbReference type="InterPro" id="IPR003594">
    <property type="entry name" value="HATPase_dom"/>
</dbReference>
<evidence type="ECO:0000259" key="17">
    <source>
        <dbReference type="PROSITE" id="PS50885"/>
    </source>
</evidence>
<evidence type="ECO:0000313" key="18">
    <source>
        <dbReference type="EMBL" id="MEX6634634.1"/>
    </source>
</evidence>
<dbReference type="EC" id="2.7.13.3" evidence="3"/>
<evidence type="ECO:0000256" key="10">
    <source>
        <dbReference type="ARBA" id="ARBA00022777"/>
    </source>
</evidence>
<dbReference type="InterPro" id="IPR004358">
    <property type="entry name" value="Sig_transdc_His_kin-like_C"/>
</dbReference>
<dbReference type="EMBL" id="JBEHZE010000002">
    <property type="protein sequence ID" value="MEX6634634.1"/>
    <property type="molecule type" value="Genomic_DNA"/>
</dbReference>
<dbReference type="InterPro" id="IPR036097">
    <property type="entry name" value="HisK_dim/P_sf"/>
</dbReference>
<feature type="transmembrane region" description="Helical" evidence="15">
    <location>
        <begin position="158"/>
        <end position="178"/>
    </location>
</feature>
<dbReference type="InterPro" id="IPR036890">
    <property type="entry name" value="HATPase_C_sf"/>
</dbReference>
<sequence length="436" mass="49014">MILRYLPKSLYARITLIVILPIFITQSVVTYIFFARHWDLVTANLSENVAGQIALVTTMFEAAETDAEKEIISELALNDLHMRVRYAPDTTLPTTNQLAPFNVYNNTLNKRLNNALGRPFWLNTQTWPNDVEIRVAYKDGALIYLARRDRVFATTGRIFLFWLIATSVLIGTIGIIFMRNQVRSILRLATAAEAFGRGRDAPSYRPSGATEVRKAGYAFIAMRERIKRHLEQRTTMLAGISHDLKTPLTRIKLALAMQAESEDIADIQKDVEEMERMIAAYLDFASNEAADEDPAPFRLDELALEIAENARRTGRHIETSIPRPVTLAARRSALKRAISNLVNNGLRYATNVWVSVSVLNRYVEIIVDDDGPGIPVEQYEYVFKPFTRLDEARNLNESGVGMGLIIVRDVARAHGGDVTLDQSPKGGLRATIRLPV</sequence>
<feature type="domain" description="HAMP" evidence="17">
    <location>
        <begin position="179"/>
        <end position="231"/>
    </location>
</feature>
<dbReference type="SMART" id="SM00388">
    <property type="entry name" value="HisKA"/>
    <property type="match status" value="1"/>
</dbReference>
<evidence type="ECO:0000256" key="11">
    <source>
        <dbReference type="ARBA" id="ARBA00022840"/>
    </source>
</evidence>
<feature type="transmembrane region" description="Helical" evidence="15">
    <location>
        <begin position="12"/>
        <end position="34"/>
    </location>
</feature>
<evidence type="ECO:0000256" key="8">
    <source>
        <dbReference type="ARBA" id="ARBA00022692"/>
    </source>
</evidence>
<keyword evidence="10" id="KW-0418">Kinase</keyword>
<comment type="caution">
    <text evidence="18">The sequence shown here is derived from an EMBL/GenBank/DDBJ whole genome shotgun (WGS) entry which is preliminary data.</text>
</comment>
<dbReference type="PROSITE" id="PS50109">
    <property type="entry name" value="HIS_KIN"/>
    <property type="match status" value="1"/>
</dbReference>
<dbReference type="Gene3D" id="1.10.287.130">
    <property type="match status" value="1"/>
</dbReference>
<evidence type="ECO:0000256" key="6">
    <source>
        <dbReference type="ARBA" id="ARBA00022553"/>
    </source>
</evidence>
<dbReference type="Proteomes" id="UP001560685">
    <property type="component" value="Unassembled WGS sequence"/>
</dbReference>
<evidence type="ECO:0000313" key="19">
    <source>
        <dbReference type="Proteomes" id="UP001560685"/>
    </source>
</evidence>
<evidence type="ECO:0000256" key="2">
    <source>
        <dbReference type="ARBA" id="ARBA00004429"/>
    </source>
</evidence>
<feature type="domain" description="Histidine kinase" evidence="16">
    <location>
        <begin position="239"/>
        <end position="436"/>
    </location>
</feature>
<dbReference type="PANTHER" id="PTHR44936">
    <property type="entry name" value="SENSOR PROTEIN CREC"/>
    <property type="match status" value="1"/>
</dbReference>
<evidence type="ECO:0000256" key="7">
    <source>
        <dbReference type="ARBA" id="ARBA00022679"/>
    </source>
</evidence>
<keyword evidence="19" id="KW-1185">Reference proteome</keyword>
<keyword evidence="7" id="KW-0808">Transferase</keyword>
<dbReference type="InterPro" id="IPR005467">
    <property type="entry name" value="His_kinase_dom"/>
</dbReference>
<evidence type="ECO:0000256" key="1">
    <source>
        <dbReference type="ARBA" id="ARBA00000085"/>
    </source>
</evidence>
<dbReference type="Gene3D" id="3.30.565.10">
    <property type="entry name" value="Histidine kinase-like ATPase, C-terminal domain"/>
    <property type="match status" value="1"/>
</dbReference>
<dbReference type="PRINTS" id="PR00344">
    <property type="entry name" value="BCTRLSENSOR"/>
</dbReference>
<dbReference type="RefSeq" id="WP_369314679.1">
    <property type="nucleotide sequence ID" value="NZ_JBEHZE010000002.1"/>
</dbReference>
<evidence type="ECO:0000256" key="5">
    <source>
        <dbReference type="ARBA" id="ARBA00022519"/>
    </source>
</evidence>
<reference evidence="18 19" key="1">
    <citation type="submission" date="2024-05" db="EMBL/GenBank/DDBJ databases">
        <title>Three bacterial strains, DH-69, EH-24, and ECK-19 isolated from coastal sediments.</title>
        <authorList>
            <person name="Ye Y.-Q."/>
            <person name="Du Z.-J."/>
        </authorList>
    </citation>
    <scope>NUCLEOTIDE SEQUENCE [LARGE SCALE GENOMIC DNA]</scope>
    <source>
        <strain evidence="18 19">ECK-19</strain>
    </source>
</reference>
<evidence type="ECO:0000256" key="15">
    <source>
        <dbReference type="SAM" id="Phobius"/>
    </source>
</evidence>
<keyword evidence="9" id="KW-0547">Nucleotide-binding</keyword>
<evidence type="ECO:0000256" key="13">
    <source>
        <dbReference type="ARBA" id="ARBA00023012"/>
    </source>
</evidence>
<keyword evidence="8 15" id="KW-0812">Transmembrane</keyword>
<keyword evidence="14 15" id="KW-0472">Membrane</keyword>
<dbReference type="PANTHER" id="PTHR44936:SF5">
    <property type="entry name" value="SENSOR HISTIDINE KINASE ENVZ"/>
    <property type="match status" value="1"/>
</dbReference>
<keyword evidence="11 18" id="KW-0067">ATP-binding</keyword>
<dbReference type="SUPFAM" id="SSF47384">
    <property type="entry name" value="Homodimeric domain of signal transducing histidine kinase"/>
    <property type="match status" value="1"/>
</dbReference>
<gene>
    <name evidence="18" type="ORF">ABFZ84_13860</name>
</gene>
<keyword evidence="12 15" id="KW-1133">Transmembrane helix</keyword>
<accession>A0ABV3Z9D9</accession>
<keyword evidence="6" id="KW-0597">Phosphoprotein</keyword>
<name>A0ABV3Z9D9_9PROT</name>
<keyword evidence="4" id="KW-1003">Cell membrane</keyword>
<evidence type="ECO:0000256" key="9">
    <source>
        <dbReference type="ARBA" id="ARBA00022741"/>
    </source>
</evidence>
<comment type="subcellular location">
    <subcellularLocation>
        <location evidence="2">Cell inner membrane</location>
        <topology evidence="2">Multi-pass membrane protein</topology>
    </subcellularLocation>
</comment>
<evidence type="ECO:0000259" key="16">
    <source>
        <dbReference type="PROSITE" id="PS50109"/>
    </source>
</evidence>
<keyword evidence="5" id="KW-0997">Cell inner membrane</keyword>
<comment type="catalytic activity">
    <reaction evidence="1">
        <text>ATP + protein L-histidine = ADP + protein N-phospho-L-histidine.</text>
        <dbReference type="EC" id="2.7.13.3"/>
    </reaction>
</comment>
<dbReference type="Pfam" id="PF02518">
    <property type="entry name" value="HATPase_c"/>
    <property type="match status" value="1"/>
</dbReference>
<dbReference type="Pfam" id="PF00512">
    <property type="entry name" value="HisKA"/>
    <property type="match status" value="1"/>
</dbReference>
<dbReference type="CDD" id="cd00082">
    <property type="entry name" value="HisKA"/>
    <property type="match status" value="1"/>
</dbReference>
<dbReference type="GO" id="GO:0005524">
    <property type="term" value="F:ATP binding"/>
    <property type="evidence" value="ECO:0007669"/>
    <property type="project" value="UniProtKB-KW"/>
</dbReference>
<evidence type="ECO:0000256" key="14">
    <source>
        <dbReference type="ARBA" id="ARBA00023136"/>
    </source>
</evidence>